<gene>
    <name evidence="2" type="ORF">PSLUR01_00193</name>
</gene>
<protein>
    <recommendedName>
        <fullName evidence="1">DUF7247 domain-containing protein</fullName>
    </recommendedName>
</protein>
<organism evidence="2 3">
    <name type="scientific">Escherichia phage vB_Eco_slurp01</name>
    <dbReference type="NCBI Taxonomy" id="1874688"/>
    <lineage>
        <taxon>Viruses</taxon>
        <taxon>Duplodnaviria</taxon>
        <taxon>Heunggongvirae</taxon>
        <taxon>Uroviricota</taxon>
        <taxon>Caudoviricetes</taxon>
        <taxon>Asteriusvirus</taxon>
        <taxon>Asteriusvirus PBECO4</taxon>
    </lineage>
</organism>
<name>A0A1C3S6N3_9CAUD</name>
<dbReference type="Pfam" id="PF23905">
    <property type="entry name" value="DUF7247"/>
    <property type="match status" value="1"/>
</dbReference>
<reference evidence="2 3" key="1">
    <citation type="submission" date="2016-07" db="EMBL/GenBank/DDBJ databases">
        <authorList>
            <person name="Millard A."/>
        </authorList>
    </citation>
    <scope>NUCLEOTIDE SEQUENCE [LARGE SCALE GENOMIC DNA]</scope>
</reference>
<sequence>MYIHTTITKEVRCQFESIPGVCFITGTFSPGDRDNPVLLQLRHPSWDKAFDLPLNEFATTAEKYIKNIRENDRLFINAFSDSALSEIHGVLVAIMESMEKTKFKQGE</sequence>
<accession>A0A1C3S6N3</accession>
<evidence type="ECO:0000259" key="1">
    <source>
        <dbReference type="Pfam" id="PF23905"/>
    </source>
</evidence>
<evidence type="ECO:0000313" key="2">
    <source>
        <dbReference type="EMBL" id="SCA80170.1"/>
    </source>
</evidence>
<proteinExistence type="predicted"/>
<feature type="domain" description="DUF7247" evidence="1">
    <location>
        <begin position="10"/>
        <end position="96"/>
    </location>
</feature>
<evidence type="ECO:0000313" key="3">
    <source>
        <dbReference type="Proteomes" id="UP000279386"/>
    </source>
</evidence>
<dbReference type="EMBL" id="LT603033">
    <property type="protein sequence ID" value="SCA80170.1"/>
    <property type="molecule type" value="Genomic_DNA"/>
</dbReference>
<dbReference type="InterPro" id="IPR055671">
    <property type="entry name" value="DUF7247"/>
</dbReference>
<dbReference type="Proteomes" id="UP000279386">
    <property type="component" value="Segment"/>
</dbReference>